<sequence length="143" mass="16160">KSEITINLKVWKQSEKFILQKLIHQDNQPIRSGPGQTVTLPCRLTSRDPVLVVEWSRTDLGPDYVLLYRDEQIDLFNQHPSYQNRVGLTDLQNGDVSLVLQVQTTDDSGTYECRVVQTGKNRKKQLISSVHLVVAPPPPPGES</sequence>
<dbReference type="Pfam" id="PF07686">
    <property type="entry name" value="V-set"/>
    <property type="match status" value="1"/>
</dbReference>
<dbReference type="GO" id="GO:0005102">
    <property type="term" value="F:signaling receptor binding"/>
    <property type="evidence" value="ECO:0007669"/>
    <property type="project" value="TreeGrafter"/>
</dbReference>
<evidence type="ECO:0000313" key="6">
    <source>
        <dbReference type="Proteomes" id="UP000028760"/>
    </source>
</evidence>
<dbReference type="AlphaFoldDB" id="A0A087XX49"/>
<reference evidence="5" key="3">
    <citation type="submission" date="2025-09" db="UniProtKB">
        <authorList>
            <consortium name="Ensembl"/>
        </authorList>
    </citation>
    <scope>IDENTIFICATION</scope>
</reference>
<proteinExistence type="predicted"/>
<dbReference type="STRING" id="48698.ENSPFOP00000010352"/>
<dbReference type="SUPFAM" id="SSF48726">
    <property type="entry name" value="Immunoglobulin"/>
    <property type="match status" value="1"/>
</dbReference>
<dbReference type="PANTHER" id="PTHR24100:SF151">
    <property type="entry name" value="ICOS LIGAND"/>
    <property type="match status" value="1"/>
</dbReference>
<organism evidence="5 6">
    <name type="scientific">Poecilia formosa</name>
    <name type="common">Amazon molly</name>
    <name type="synonym">Limia formosa</name>
    <dbReference type="NCBI Taxonomy" id="48698"/>
    <lineage>
        <taxon>Eukaryota</taxon>
        <taxon>Metazoa</taxon>
        <taxon>Chordata</taxon>
        <taxon>Craniata</taxon>
        <taxon>Vertebrata</taxon>
        <taxon>Euteleostomi</taxon>
        <taxon>Actinopterygii</taxon>
        <taxon>Neopterygii</taxon>
        <taxon>Teleostei</taxon>
        <taxon>Neoteleostei</taxon>
        <taxon>Acanthomorphata</taxon>
        <taxon>Ovalentaria</taxon>
        <taxon>Atherinomorphae</taxon>
        <taxon>Cyprinodontiformes</taxon>
        <taxon>Poeciliidae</taxon>
        <taxon>Poeciliinae</taxon>
        <taxon>Poecilia</taxon>
    </lineage>
</organism>
<dbReference type="InterPro" id="IPR050504">
    <property type="entry name" value="IgSF_BTN/MOG"/>
</dbReference>
<dbReference type="GO" id="GO:0050852">
    <property type="term" value="P:T cell receptor signaling pathway"/>
    <property type="evidence" value="ECO:0007669"/>
    <property type="project" value="TreeGrafter"/>
</dbReference>
<keyword evidence="2" id="KW-0472">Membrane</keyword>
<dbReference type="GeneTree" id="ENSGT01110000270089"/>
<reference evidence="5" key="2">
    <citation type="submission" date="2025-08" db="UniProtKB">
        <authorList>
            <consortium name="Ensembl"/>
        </authorList>
    </citation>
    <scope>IDENTIFICATION</scope>
</reference>
<dbReference type="InterPro" id="IPR036179">
    <property type="entry name" value="Ig-like_dom_sf"/>
</dbReference>
<dbReference type="OMA" id="ITINLKV"/>
<protein>
    <recommendedName>
        <fullName evidence="4">Ig-like domain-containing protein</fullName>
    </recommendedName>
</protein>
<keyword evidence="6" id="KW-1185">Reference proteome</keyword>
<accession>A0A087XX49</accession>
<reference evidence="6" key="1">
    <citation type="submission" date="2013-10" db="EMBL/GenBank/DDBJ databases">
        <authorList>
            <person name="Schartl M."/>
            <person name="Warren W."/>
        </authorList>
    </citation>
    <scope>NUCLEOTIDE SEQUENCE [LARGE SCALE GENOMIC DNA]</scope>
    <source>
        <strain evidence="6">female</strain>
    </source>
</reference>
<evidence type="ECO:0000256" key="2">
    <source>
        <dbReference type="ARBA" id="ARBA00023136"/>
    </source>
</evidence>
<dbReference type="Ensembl" id="ENSPFOT00000010367.1">
    <property type="protein sequence ID" value="ENSPFOP00000010352.1"/>
    <property type="gene ID" value="ENSPFOG00000010397.1"/>
</dbReference>
<dbReference type="PROSITE" id="PS50835">
    <property type="entry name" value="IG_LIKE"/>
    <property type="match status" value="1"/>
</dbReference>
<evidence type="ECO:0000256" key="3">
    <source>
        <dbReference type="ARBA" id="ARBA00023319"/>
    </source>
</evidence>
<dbReference type="InterPro" id="IPR003599">
    <property type="entry name" value="Ig_sub"/>
</dbReference>
<evidence type="ECO:0000313" key="5">
    <source>
        <dbReference type="Ensembl" id="ENSPFOP00000010352.1"/>
    </source>
</evidence>
<dbReference type="InterPro" id="IPR013783">
    <property type="entry name" value="Ig-like_fold"/>
</dbReference>
<dbReference type="EMBL" id="AYCK01022605">
    <property type="status" value="NOT_ANNOTATED_CDS"/>
    <property type="molecule type" value="Genomic_DNA"/>
</dbReference>
<dbReference type="InterPro" id="IPR013106">
    <property type="entry name" value="Ig_V-set"/>
</dbReference>
<keyword evidence="3" id="KW-0393">Immunoglobulin domain</keyword>
<evidence type="ECO:0000259" key="4">
    <source>
        <dbReference type="PROSITE" id="PS50835"/>
    </source>
</evidence>
<evidence type="ECO:0000256" key="1">
    <source>
        <dbReference type="ARBA" id="ARBA00004370"/>
    </source>
</evidence>
<dbReference type="GO" id="GO:0001817">
    <property type="term" value="P:regulation of cytokine production"/>
    <property type="evidence" value="ECO:0007669"/>
    <property type="project" value="TreeGrafter"/>
</dbReference>
<dbReference type="InterPro" id="IPR007110">
    <property type="entry name" value="Ig-like_dom"/>
</dbReference>
<feature type="domain" description="Ig-like" evidence="4">
    <location>
        <begin position="35"/>
        <end position="128"/>
    </location>
</feature>
<dbReference type="SMART" id="SM00409">
    <property type="entry name" value="IG"/>
    <property type="match status" value="1"/>
</dbReference>
<dbReference type="Proteomes" id="UP000028760">
    <property type="component" value="Unassembled WGS sequence"/>
</dbReference>
<dbReference type="Gene3D" id="2.60.40.10">
    <property type="entry name" value="Immunoglobulins"/>
    <property type="match status" value="1"/>
</dbReference>
<dbReference type="GO" id="GO:0009897">
    <property type="term" value="C:external side of plasma membrane"/>
    <property type="evidence" value="ECO:0007669"/>
    <property type="project" value="TreeGrafter"/>
</dbReference>
<dbReference type="PANTHER" id="PTHR24100">
    <property type="entry name" value="BUTYROPHILIN"/>
    <property type="match status" value="1"/>
</dbReference>
<comment type="subcellular location">
    <subcellularLocation>
        <location evidence="1">Membrane</location>
    </subcellularLocation>
</comment>
<dbReference type="SMART" id="SM00406">
    <property type="entry name" value="IGv"/>
    <property type="match status" value="1"/>
</dbReference>
<name>A0A087XX49_POEFO</name>